<name>A0ABR2N3A2_9ASPA</name>
<dbReference type="PANTHER" id="PTHR10015">
    <property type="entry name" value="HEAT SHOCK TRANSCRIPTION FACTOR"/>
    <property type="match status" value="1"/>
</dbReference>
<keyword evidence="3" id="KW-1185">Reference proteome</keyword>
<dbReference type="EMBL" id="JBBWWR010000002">
    <property type="protein sequence ID" value="KAK8970385.1"/>
    <property type="molecule type" value="Genomic_DNA"/>
</dbReference>
<proteinExistence type="predicted"/>
<sequence length="243" mass="27591">MAYPASGSIFLSCDALPNPTILGFRKIDPERWEFANDEFIRGQKHLLKNIHRRKPIHSHSIPPPGSILPAQLSYPERQELMEEIERLKLEKNSLIIELEKHAQHQLAMDQHMQDLEDRLHGMALRQRNLISFLDQAIQRPGFLSSLIQHSDLQAKKRRLPTDDDCPLRDAAMQERFGVTVESGSTKEGVLVVRFFGGGGCWRAARRREKRLKQGAHDSNRRMLQGKLEVGGSAGGFNCLETLG</sequence>
<accession>A0ABR2N3A2</accession>
<evidence type="ECO:0000313" key="3">
    <source>
        <dbReference type="Proteomes" id="UP001412067"/>
    </source>
</evidence>
<organism evidence="2 3">
    <name type="scientific">Platanthera guangdongensis</name>
    <dbReference type="NCBI Taxonomy" id="2320717"/>
    <lineage>
        <taxon>Eukaryota</taxon>
        <taxon>Viridiplantae</taxon>
        <taxon>Streptophyta</taxon>
        <taxon>Embryophyta</taxon>
        <taxon>Tracheophyta</taxon>
        <taxon>Spermatophyta</taxon>
        <taxon>Magnoliopsida</taxon>
        <taxon>Liliopsida</taxon>
        <taxon>Asparagales</taxon>
        <taxon>Orchidaceae</taxon>
        <taxon>Orchidoideae</taxon>
        <taxon>Orchideae</taxon>
        <taxon>Orchidinae</taxon>
        <taxon>Platanthera</taxon>
    </lineage>
</organism>
<evidence type="ECO:0000313" key="2">
    <source>
        <dbReference type="EMBL" id="KAK8970385.1"/>
    </source>
</evidence>
<dbReference type="PANTHER" id="PTHR10015:SF445">
    <property type="entry name" value="HEAT STRESS TRANSCRIPTION FACTOR A-4B-LIKE"/>
    <property type="match status" value="1"/>
</dbReference>
<gene>
    <name evidence="2" type="primary">HSFA4B</name>
    <name evidence="2" type="ORF">KSP40_PGU001787</name>
</gene>
<protein>
    <submittedName>
        <fullName evidence="2">Heat stress transcription factor A-4b</fullName>
    </submittedName>
</protein>
<evidence type="ECO:0000256" key="1">
    <source>
        <dbReference type="SAM" id="Coils"/>
    </source>
</evidence>
<reference evidence="2 3" key="1">
    <citation type="journal article" date="2022" name="Nat. Plants">
        <title>Genomes of leafy and leafless Platanthera orchids illuminate the evolution of mycoheterotrophy.</title>
        <authorList>
            <person name="Li M.H."/>
            <person name="Liu K.W."/>
            <person name="Li Z."/>
            <person name="Lu H.C."/>
            <person name="Ye Q.L."/>
            <person name="Zhang D."/>
            <person name="Wang J.Y."/>
            <person name="Li Y.F."/>
            <person name="Zhong Z.M."/>
            <person name="Liu X."/>
            <person name="Yu X."/>
            <person name="Liu D.K."/>
            <person name="Tu X.D."/>
            <person name="Liu B."/>
            <person name="Hao Y."/>
            <person name="Liao X.Y."/>
            <person name="Jiang Y.T."/>
            <person name="Sun W.H."/>
            <person name="Chen J."/>
            <person name="Chen Y.Q."/>
            <person name="Ai Y."/>
            <person name="Zhai J.W."/>
            <person name="Wu S.S."/>
            <person name="Zhou Z."/>
            <person name="Hsiao Y.Y."/>
            <person name="Wu W.L."/>
            <person name="Chen Y.Y."/>
            <person name="Lin Y.F."/>
            <person name="Hsu J.L."/>
            <person name="Li C.Y."/>
            <person name="Wang Z.W."/>
            <person name="Zhao X."/>
            <person name="Zhong W.Y."/>
            <person name="Ma X.K."/>
            <person name="Ma L."/>
            <person name="Huang J."/>
            <person name="Chen G.Z."/>
            <person name="Huang M.Z."/>
            <person name="Huang L."/>
            <person name="Peng D.H."/>
            <person name="Luo Y.B."/>
            <person name="Zou S.Q."/>
            <person name="Chen S.P."/>
            <person name="Lan S."/>
            <person name="Tsai W.C."/>
            <person name="Van de Peer Y."/>
            <person name="Liu Z.J."/>
        </authorList>
    </citation>
    <scope>NUCLEOTIDE SEQUENCE [LARGE SCALE GENOMIC DNA]</scope>
    <source>
        <strain evidence="2">Lor288</strain>
    </source>
</reference>
<dbReference type="Proteomes" id="UP001412067">
    <property type="component" value="Unassembled WGS sequence"/>
</dbReference>
<keyword evidence="1" id="KW-0175">Coiled coil</keyword>
<feature type="coiled-coil region" evidence="1">
    <location>
        <begin position="77"/>
        <end position="104"/>
    </location>
</feature>
<comment type="caution">
    <text evidence="2">The sequence shown here is derived from an EMBL/GenBank/DDBJ whole genome shotgun (WGS) entry which is preliminary data.</text>
</comment>